<feature type="region of interest" description="Disordered" evidence="1">
    <location>
        <begin position="28"/>
        <end position="145"/>
    </location>
</feature>
<feature type="compositionally biased region" description="Basic and acidic residues" evidence="1">
    <location>
        <begin position="87"/>
        <end position="115"/>
    </location>
</feature>
<reference evidence="2" key="1">
    <citation type="submission" date="2021-05" db="EMBL/GenBank/DDBJ databases">
        <authorList>
            <person name="Alioto T."/>
            <person name="Alioto T."/>
            <person name="Gomez Garrido J."/>
        </authorList>
    </citation>
    <scope>NUCLEOTIDE SEQUENCE</scope>
</reference>
<protein>
    <submittedName>
        <fullName evidence="2">(northern house mosquito) hypothetical protein</fullName>
    </submittedName>
</protein>
<sequence>MAGQLLARPRALHAAQLEGCGRQDADLLGAAQARGEDRRPAAGARQGEPGRPRGAHLPARAGPDLRLLRVSVPGRNPGHDTAAPSAEPHHHPAHRADDRGREQEQHRPLDPEHHQAAQVARGGHLDRPQELAPHPGHRGQPEAEASCHCQQYTGFDRLSGL</sequence>
<evidence type="ECO:0000313" key="2">
    <source>
        <dbReference type="EMBL" id="CAG6546804.1"/>
    </source>
</evidence>
<evidence type="ECO:0000256" key="1">
    <source>
        <dbReference type="SAM" id="MobiDB-lite"/>
    </source>
</evidence>
<organism evidence="2">
    <name type="scientific">Culex pipiens</name>
    <name type="common">House mosquito</name>
    <dbReference type="NCBI Taxonomy" id="7175"/>
    <lineage>
        <taxon>Eukaryota</taxon>
        <taxon>Metazoa</taxon>
        <taxon>Ecdysozoa</taxon>
        <taxon>Arthropoda</taxon>
        <taxon>Hexapoda</taxon>
        <taxon>Insecta</taxon>
        <taxon>Pterygota</taxon>
        <taxon>Neoptera</taxon>
        <taxon>Endopterygota</taxon>
        <taxon>Diptera</taxon>
        <taxon>Nematocera</taxon>
        <taxon>Culicoidea</taxon>
        <taxon>Culicidae</taxon>
        <taxon>Culicinae</taxon>
        <taxon>Culicini</taxon>
        <taxon>Culex</taxon>
        <taxon>Culex</taxon>
    </lineage>
</organism>
<dbReference type="EMBL" id="HBUE01235115">
    <property type="protein sequence ID" value="CAG6546804.1"/>
    <property type="molecule type" value="Transcribed_RNA"/>
</dbReference>
<name>A0A8D8MZT5_CULPI</name>
<accession>A0A8D8MZT5</accession>
<dbReference type="AlphaFoldDB" id="A0A8D8MZT5"/>
<dbReference type="EMBL" id="HBUE01342028">
    <property type="protein sequence ID" value="CAG6598987.1"/>
    <property type="molecule type" value="Transcribed_RNA"/>
</dbReference>
<proteinExistence type="predicted"/>